<evidence type="ECO:0000259" key="1">
    <source>
        <dbReference type="Pfam" id="PF19834"/>
    </source>
</evidence>
<feature type="domain" description="DUF6314" evidence="1">
    <location>
        <begin position="43"/>
        <end position="157"/>
    </location>
</feature>
<protein>
    <recommendedName>
        <fullName evidence="1">DUF6314 domain-containing protein</fullName>
    </recommendedName>
</protein>
<name>A0A6G8IDP9_9BURK</name>
<dbReference type="AlphaFoldDB" id="A0A6G8IDP9"/>
<dbReference type="KEGG" id="hcz:G9Q37_03315"/>
<gene>
    <name evidence="2" type="ORF">G9Q37_03315</name>
</gene>
<dbReference type="Pfam" id="PF19834">
    <property type="entry name" value="DUF6314"/>
    <property type="match status" value="1"/>
</dbReference>
<dbReference type="Proteomes" id="UP000503162">
    <property type="component" value="Chromosome"/>
</dbReference>
<reference evidence="2 3" key="1">
    <citation type="submission" date="2020-03" db="EMBL/GenBank/DDBJ databases">
        <title>Hydrogenophaga sp. nov. isolated from cyanobacterial mat.</title>
        <authorList>
            <person name="Thorat V."/>
            <person name="Kirdat K."/>
            <person name="Tiwarekar B."/>
            <person name="Costa E.D."/>
            <person name="Yadav A."/>
        </authorList>
    </citation>
    <scope>NUCLEOTIDE SEQUENCE [LARGE SCALE GENOMIC DNA]</scope>
    <source>
        <strain evidence="2 3">BA0156</strain>
    </source>
</reference>
<keyword evidence="3" id="KW-1185">Reference proteome</keyword>
<evidence type="ECO:0000313" key="2">
    <source>
        <dbReference type="EMBL" id="QIM51231.1"/>
    </source>
</evidence>
<dbReference type="EMBL" id="CP049989">
    <property type="protein sequence ID" value="QIM51231.1"/>
    <property type="molecule type" value="Genomic_DNA"/>
</dbReference>
<sequence>MPPAHDPWPALTDVLNRLRRVRQLRFESRSAAGTGWDGEGKGGVAVGEPAPGVLVFEEQGHWQAAAPGREPTAFRNVFRWSALPSGALRLEHLRRGPEQPVFLFDMAPAAEGHWREIEAHQCAADRYAATLVCEGPLLQVRWTIAGPRKREAIHYTYGP</sequence>
<accession>A0A6G8IDP9</accession>
<proteinExistence type="predicted"/>
<evidence type="ECO:0000313" key="3">
    <source>
        <dbReference type="Proteomes" id="UP000503162"/>
    </source>
</evidence>
<organism evidence="2 3">
    <name type="scientific">Hydrogenophaga crocea</name>
    <dbReference type="NCBI Taxonomy" id="2716225"/>
    <lineage>
        <taxon>Bacteria</taxon>
        <taxon>Pseudomonadati</taxon>
        <taxon>Pseudomonadota</taxon>
        <taxon>Betaproteobacteria</taxon>
        <taxon>Burkholderiales</taxon>
        <taxon>Comamonadaceae</taxon>
        <taxon>Hydrogenophaga</taxon>
    </lineage>
</organism>
<dbReference type="InterPro" id="IPR045632">
    <property type="entry name" value="DUF6314"/>
</dbReference>
<dbReference type="RefSeq" id="WP_166224532.1">
    <property type="nucleotide sequence ID" value="NZ_CP049989.1"/>
</dbReference>